<sequence length="400" mass="44896">MSSRRHRSPSAAPLDDETLLPEILLRLPPQPSSLPRASLVCKRWRGLVSDPGFLRRFRIHHRRSPPLLGCFVEEPHGISFLPALEAPNRLPACRLSFQSGYNNRFKLLNCRHGLVLIADKTRHHQFLVWDTITGDQYHLAVPALFDTEEVVLVNGAMLRAAGDTHHFQVVCVATRRLDLHRRQAALACVYSSETGAWGNLISTPIQSDLDSQSSLHLYLFGITIMEAPAMLLGDSLYWTLTDDSSSILEFDLLRQSLAVMRMPKDVYKYEGHITVIRADSGGLGFLMLTDFTLQLWKRKIDCDGVASWGLEKTVELDKLLSLNPEKGSIMILGFAEENKMVFLGTFIGLFALQLHSLQFKKLSERTETKSISHCHPIESVYTAETDVGGEHGRAELLNNA</sequence>
<dbReference type="AlphaFoldDB" id="M8BKG8"/>
<accession>M8BKG8</accession>
<dbReference type="InterPro" id="IPR001810">
    <property type="entry name" value="F-box_dom"/>
</dbReference>
<name>M8BKG8_AEGTA</name>
<organism evidence="3">
    <name type="scientific">Aegilops tauschii</name>
    <name type="common">Tausch's goatgrass</name>
    <name type="synonym">Aegilops squarrosa</name>
    <dbReference type="NCBI Taxonomy" id="37682"/>
    <lineage>
        <taxon>Eukaryota</taxon>
        <taxon>Viridiplantae</taxon>
        <taxon>Streptophyta</taxon>
        <taxon>Embryophyta</taxon>
        <taxon>Tracheophyta</taxon>
        <taxon>Spermatophyta</taxon>
        <taxon>Magnoliopsida</taxon>
        <taxon>Liliopsida</taxon>
        <taxon>Poales</taxon>
        <taxon>Poaceae</taxon>
        <taxon>BOP clade</taxon>
        <taxon>Pooideae</taxon>
        <taxon>Triticodae</taxon>
        <taxon>Triticeae</taxon>
        <taxon>Triticinae</taxon>
        <taxon>Aegilops</taxon>
    </lineage>
</organism>
<dbReference type="Gene3D" id="1.20.1280.50">
    <property type="match status" value="1"/>
</dbReference>
<dbReference type="Pfam" id="PF23635">
    <property type="entry name" value="Beta-prop_AT5G49610-like"/>
    <property type="match status" value="1"/>
</dbReference>
<reference evidence="3" key="1">
    <citation type="submission" date="2015-06" db="UniProtKB">
        <authorList>
            <consortium name="EnsemblPlants"/>
        </authorList>
    </citation>
    <scope>IDENTIFICATION</scope>
</reference>
<dbReference type="SUPFAM" id="SSF81383">
    <property type="entry name" value="F-box domain"/>
    <property type="match status" value="1"/>
</dbReference>
<feature type="domain" description="F-box protein AT5G49610-like beta-propeller" evidence="2">
    <location>
        <begin position="107"/>
        <end position="378"/>
    </location>
</feature>
<dbReference type="ExpressionAtlas" id="M8BKG8">
    <property type="expression patterns" value="baseline"/>
</dbReference>
<dbReference type="InterPro" id="IPR036047">
    <property type="entry name" value="F-box-like_dom_sf"/>
</dbReference>
<dbReference type="PANTHER" id="PTHR32133:SF320">
    <property type="entry name" value="F-BOX DOMAIN-CONTAINING PROTEIN"/>
    <property type="match status" value="1"/>
</dbReference>
<dbReference type="Pfam" id="PF12937">
    <property type="entry name" value="F-box-like"/>
    <property type="match status" value="1"/>
</dbReference>
<evidence type="ECO:0000259" key="1">
    <source>
        <dbReference type="Pfam" id="PF12937"/>
    </source>
</evidence>
<feature type="domain" description="F-box" evidence="1">
    <location>
        <begin position="19"/>
        <end position="56"/>
    </location>
</feature>
<evidence type="ECO:0000313" key="3">
    <source>
        <dbReference type="EnsemblPlants" id="EMT22464"/>
    </source>
</evidence>
<proteinExistence type="predicted"/>
<dbReference type="EnsemblPlants" id="EMT22464">
    <property type="protein sequence ID" value="EMT22464"/>
    <property type="gene ID" value="F775_10416"/>
</dbReference>
<protein>
    <submittedName>
        <fullName evidence="3">Uncharacterized protein</fullName>
    </submittedName>
</protein>
<dbReference type="InterPro" id="IPR056594">
    <property type="entry name" value="AT5G49610-like_b-prop"/>
</dbReference>
<dbReference type="PANTHER" id="PTHR32133">
    <property type="entry name" value="OS07G0120400 PROTEIN"/>
    <property type="match status" value="1"/>
</dbReference>
<evidence type="ECO:0000259" key="2">
    <source>
        <dbReference type="Pfam" id="PF23635"/>
    </source>
</evidence>